<organism evidence="1 2">
    <name type="scientific">Trichinella spiralis</name>
    <name type="common">Trichina worm</name>
    <dbReference type="NCBI Taxonomy" id="6334"/>
    <lineage>
        <taxon>Eukaryota</taxon>
        <taxon>Metazoa</taxon>
        <taxon>Ecdysozoa</taxon>
        <taxon>Nematoda</taxon>
        <taxon>Enoplea</taxon>
        <taxon>Dorylaimia</taxon>
        <taxon>Trichinellida</taxon>
        <taxon>Trichinellidae</taxon>
        <taxon>Trichinella</taxon>
    </lineage>
</organism>
<dbReference type="Proteomes" id="UP000054776">
    <property type="component" value="Unassembled WGS sequence"/>
</dbReference>
<dbReference type="EMBL" id="JYDH01000295">
    <property type="protein sequence ID" value="KRY27018.1"/>
    <property type="molecule type" value="Genomic_DNA"/>
</dbReference>
<sequence>MQEGFHLRSLVVGNPPWKASHWFGVAGVDGVAYHACLPEVLIRRGQHVRELSHDCYQRCSVLSIRLLLTGNSGCGDIACNGVGLPEWNVTLLHPQIACRWVRDASVVPHGVPSKQNLMEKSPFPQSGVLNGHQFPKCNLSDIRVHDLQVTPDCCFQPNSKFQDVLQGLQVRYELLVPQSYCKRSLHEHVAPGTTHRALHNHDIDLRGPYDMDEKGTVNIYLVNAVRSS</sequence>
<comment type="caution">
    <text evidence="1">The sequence shown here is derived from an EMBL/GenBank/DDBJ whole genome shotgun (WGS) entry which is preliminary data.</text>
</comment>
<evidence type="ECO:0000313" key="1">
    <source>
        <dbReference type="EMBL" id="KRY27018.1"/>
    </source>
</evidence>
<protein>
    <submittedName>
        <fullName evidence="1">Uncharacterized protein</fullName>
    </submittedName>
</protein>
<proteinExistence type="predicted"/>
<name>A0A0V1AQW9_TRISP</name>
<accession>A0A0V1AQW9</accession>
<gene>
    <name evidence="1" type="ORF">T01_13689</name>
</gene>
<dbReference type="AlphaFoldDB" id="A0A0V1AQW9"/>
<evidence type="ECO:0000313" key="2">
    <source>
        <dbReference type="Proteomes" id="UP000054776"/>
    </source>
</evidence>
<reference evidence="1 2" key="1">
    <citation type="submission" date="2015-01" db="EMBL/GenBank/DDBJ databases">
        <title>Evolution of Trichinella species and genotypes.</title>
        <authorList>
            <person name="Korhonen P.K."/>
            <person name="Edoardo P."/>
            <person name="Giuseppe L.R."/>
            <person name="Gasser R.B."/>
        </authorList>
    </citation>
    <scope>NUCLEOTIDE SEQUENCE [LARGE SCALE GENOMIC DNA]</scope>
    <source>
        <strain evidence="1">ISS3</strain>
    </source>
</reference>
<keyword evidence="2" id="KW-1185">Reference proteome</keyword>
<dbReference type="InParanoid" id="A0A0V1AQW9"/>